<dbReference type="GO" id="GO:0106006">
    <property type="term" value="F:cytoskeletal protein-membrane anchor activity"/>
    <property type="evidence" value="ECO:0007669"/>
    <property type="project" value="UniProtKB-ARBA"/>
</dbReference>
<keyword evidence="2 6" id="KW-0728">SH3 domain</keyword>
<keyword evidence="4" id="KW-0597">Phosphoprotein</keyword>
<feature type="domain" description="SH3" evidence="10">
    <location>
        <begin position="928"/>
        <end position="988"/>
    </location>
</feature>
<evidence type="ECO:0000256" key="3">
    <source>
        <dbReference type="ARBA" id="ARBA00022490"/>
    </source>
</evidence>
<evidence type="ECO:0000256" key="8">
    <source>
        <dbReference type="SAM" id="Coils"/>
    </source>
</evidence>
<evidence type="ECO:0000256" key="2">
    <source>
        <dbReference type="ARBA" id="ARBA00022443"/>
    </source>
</evidence>
<feature type="compositionally biased region" description="Low complexity" evidence="9">
    <location>
        <begin position="715"/>
        <end position="728"/>
    </location>
</feature>
<dbReference type="CDD" id="cd00174">
    <property type="entry name" value="SH3"/>
    <property type="match status" value="1"/>
</dbReference>
<evidence type="ECO:0000259" key="11">
    <source>
        <dbReference type="PROSITE" id="PS51741"/>
    </source>
</evidence>
<feature type="compositionally biased region" description="Polar residues" evidence="9">
    <location>
        <begin position="789"/>
        <end position="805"/>
    </location>
</feature>
<evidence type="ECO:0000256" key="4">
    <source>
        <dbReference type="ARBA" id="ARBA00022553"/>
    </source>
</evidence>
<dbReference type="SUPFAM" id="SSF50044">
    <property type="entry name" value="SH3-domain"/>
    <property type="match status" value="1"/>
</dbReference>
<dbReference type="InterPro" id="IPR036028">
    <property type="entry name" value="SH3-like_dom_sf"/>
</dbReference>
<dbReference type="Gene3D" id="1.20.1270.60">
    <property type="entry name" value="Arfaptin homology (AH) domain/BAR domain"/>
    <property type="match status" value="1"/>
</dbReference>
<evidence type="ECO:0000256" key="7">
    <source>
        <dbReference type="PROSITE-ProRule" id="PRU01077"/>
    </source>
</evidence>
<feature type="compositionally biased region" description="Basic and acidic residues" evidence="9">
    <location>
        <begin position="434"/>
        <end position="451"/>
    </location>
</feature>
<dbReference type="CDD" id="cd07651">
    <property type="entry name" value="F-BAR_PombeCdc15_like"/>
    <property type="match status" value="1"/>
</dbReference>
<evidence type="ECO:0000256" key="6">
    <source>
        <dbReference type="PROSITE-ProRule" id="PRU00192"/>
    </source>
</evidence>
<feature type="region of interest" description="Disordered" evidence="9">
    <location>
        <begin position="549"/>
        <end position="915"/>
    </location>
</feature>
<reference evidence="12 13" key="1">
    <citation type="journal article" date="2018" name="Nat. Ecol. Evol.">
        <title>Pezizomycetes genomes reveal the molecular basis of ectomycorrhizal truffle lifestyle.</title>
        <authorList>
            <person name="Murat C."/>
            <person name="Payen T."/>
            <person name="Noel B."/>
            <person name="Kuo A."/>
            <person name="Morin E."/>
            <person name="Chen J."/>
            <person name="Kohler A."/>
            <person name="Krizsan K."/>
            <person name="Balestrini R."/>
            <person name="Da Silva C."/>
            <person name="Montanini B."/>
            <person name="Hainaut M."/>
            <person name="Levati E."/>
            <person name="Barry K.W."/>
            <person name="Belfiori B."/>
            <person name="Cichocki N."/>
            <person name="Clum A."/>
            <person name="Dockter R.B."/>
            <person name="Fauchery L."/>
            <person name="Guy J."/>
            <person name="Iotti M."/>
            <person name="Le Tacon F."/>
            <person name="Lindquist E.A."/>
            <person name="Lipzen A."/>
            <person name="Malagnac F."/>
            <person name="Mello A."/>
            <person name="Molinier V."/>
            <person name="Miyauchi S."/>
            <person name="Poulain J."/>
            <person name="Riccioni C."/>
            <person name="Rubini A."/>
            <person name="Sitrit Y."/>
            <person name="Splivallo R."/>
            <person name="Traeger S."/>
            <person name="Wang M."/>
            <person name="Zifcakova L."/>
            <person name="Wipf D."/>
            <person name="Zambonelli A."/>
            <person name="Paolocci F."/>
            <person name="Nowrousian M."/>
            <person name="Ottonello S."/>
            <person name="Baldrian P."/>
            <person name="Spatafora J.W."/>
            <person name="Henrissat B."/>
            <person name="Nagy L.G."/>
            <person name="Aury J.M."/>
            <person name="Wincker P."/>
            <person name="Grigoriev I.V."/>
            <person name="Bonfante P."/>
            <person name="Martin F.M."/>
        </authorList>
    </citation>
    <scope>NUCLEOTIDE SEQUENCE [LARGE SCALE GENOMIC DNA]</scope>
    <source>
        <strain evidence="12 13">RN42</strain>
    </source>
</reference>
<dbReference type="InterPro" id="IPR001060">
    <property type="entry name" value="FCH_dom"/>
</dbReference>
<dbReference type="AlphaFoldDB" id="A0A3N4IG71"/>
<gene>
    <name evidence="12" type="ORF">BJ508DRAFT_207045</name>
</gene>
<dbReference type="GO" id="GO:1903475">
    <property type="term" value="P:mitotic actomyosin contractile ring assembly"/>
    <property type="evidence" value="ECO:0007669"/>
    <property type="project" value="UniProtKB-ARBA"/>
</dbReference>
<evidence type="ECO:0000259" key="10">
    <source>
        <dbReference type="PROSITE" id="PS50002"/>
    </source>
</evidence>
<dbReference type="PROSITE" id="PS51741">
    <property type="entry name" value="F_BAR"/>
    <property type="match status" value="1"/>
</dbReference>
<sequence length="988" mass="108679">MPISEPSVTLSFANNFWGKDDAGVGPLLQRMHDAKTTCDELKNFYMTRHQIEDEYSRRMIALSRKPFGSCESGSLKASMDVLRHEVEQMGKAHQNIASQMKTELEEPLGAFAGAMRERRKIVQNGVEKLMKLKIQQTQQTRDRYEQDCLRIKGYLAQGHMVMGQEERKNKAKLEKAQIQLASSNAEYQAAIKALEETTQRWNRDWKAACDKFQDLEEERIDFIKSSLWTFANVASTVCVSDDASCEKVRLSLENCEVEKDITSFIRDKGTGQEIPDPPKYINFCRGDLDDDGVSEAGESSYSVAQFSRQGNPAYRSSSPNPSNPSTYSTDSHDDPPTPTQSSSKAIAKRRSMGVEPRSATKDRTPNRSSKHQQIANTAHNDYPLDGMTMYCRATPSDRSSASSPARPPSSHASSDYSSATSVSSGSDTIPTPSERQERALQQKEQQLREQHQLLQQREQQQQLLQQREQQQQLEQQERDDTPTVRSRGTWSASSAPPRALTTPNLGGSTSSRHTPALTFGNEHVDNSEPIDPRASLALNIGGNVFDIATPALDRNTPSKKEEKPPAEEAEPLDPIAQALAELKGATKGTPAPREPPQQPQSPLDFRKSADRYYGLQTPAPGTPVPQPSTPAPLRKNTEPAAAAQRGTPPPSYHSPVKRSTLGTPAPAFTAAEMKERTREYQEKSQFMLEGPPIMPAAQAEMRPGTRGSDRTRTASRQSGRGSVGGRDSVIGFSGPEPAHTPSPAPTRSISPRPQSYSEQQQQQHTATPQPQPTNYNRSRSPAPYAVSRPPTQTSMRPGTQASNRPGTAAPGQYQAYSRAASPNPMTGGELVMANARGNSPAPPTVRGHSPVPPLNRSHSPAPSVASYGRRTHRSNTAGPGSVYGNEHARHSFYDDTRSMGGRDTRNEQRPRSKSVVHMGAEVTRDGLPILKYARALYSYTPVINEELGFQKGDVLAILRLQDDGWWEGEVVGNEGIRGLVPSNYLQNV</sequence>
<dbReference type="EMBL" id="ML119663">
    <property type="protein sequence ID" value="RPA83678.1"/>
    <property type="molecule type" value="Genomic_DNA"/>
</dbReference>
<dbReference type="Pfam" id="PF00611">
    <property type="entry name" value="FCH"/>
    <property type="match status" value="1"/>
</dbReference>
<dbReference type="PANTHER" id="PTHR23065:SF7">
    <property type="entry name" value="NOSTRIN, ISOFORM H"/>
    <property type="match status" value="1"/>
</dbReference>
<feature type="compositionally biased region" description="Low complexity" evidence="9">
    <location>
        <begin position="452"/>
        <end position="474"/>
    </location>
</feature>
<dbReference type="SMART" id="SM00055">
    <property type="entry name" value="FCH"/>
    <property type="match status" value="1"/>
</dbReference>
<dbReference type="STRING" id="1160509.A0A3N4IG71"/>
<evidence type="ECO:0000313" key="13">
    <source>
        <dbReference type="Proteomes" id="UP000275078"/>
    </source>
</evidence>
<dbReference type="GO" id="GO:0009898">
    <property type="term" value="C:cytoplasmic side of plasma membrane"/>
    <property type="evidence" value="ECO:0007669"/>
    <property type="project" value="TreeGrafter"/>
</dbReference>
<keyword evidence="5" id="KW-0206">Cytoskeleton</keyword>
<name>A0A3N4IG71_ASCIM</name>
<dbReference type="OrthoDB" id="27823at2759"/>
<feature type="compositionally biased region" description="Polar residues" evidence="9">
    <location>
        <begin position="297"/>
        <end position="310"/>
    </location>
</feature>
<feature type="compositionally biased region" description="Polar residues" evidence="9">
    <location>
        <begin position="483"/>
        <end position="494"/>
    </location>
</feature>
<dbReference type="PROSITE" id="PS50002">
    <property type="entry name" value="SH3"/>
    <property type="match status" value="1"/>
</dbReference>
<feature type="region of interest" description="Disordered" evidence="9">
    <location>
        <begin position="294"/>
        <end position="530"/>
    </location>
</feature>
<dbReference type="Proteomes" id="UP000275078">
    <property type="component" value="Unassembled WGS sequence"/>
</dbReference>
<dbReference type="InterPro" id="IPR001452">
    <property type="entry name" value="SH3_domain"/>
</dbReference>
<dbReference type="InterPro" id="IPR027267">
    <property type="entry name" value="AH/BAR_dom_sf"/>
</dbReference>
<dbReference type="FunFam" id="1.20.1270.60:FF:000045">
    <property type="entry name" value="Cell division control protein"/>
    <property type="match status" value="1"/>
</dbReference>
<feature type="compositionally biased region" description="Basic and acidic residues" evidence="9">
    <location>
        <begin position="886"/>
        <end position="910"/>
    </location>
</feature>
<feature type="coiled-coil region" evidence="8">
    <location>
        <begin position="173"/>
        <end position="204"/>
    </location>
</feature>
<dbReference type="InterPro" id="IPR031160">
    <property type="entry name" value="F_BAR_dom"/>
</dbReference>
<feature type="compositionally biased region" description="Basic and acidic residues" evidence="9">
    <location>
        <begin position="672"/>
        <end position="682"/>
    </location>
</feature>
<dbReference type="SUPFAM" id="SSF103657">
    <property type="entry name" value="BAR/IMD domain-like"/>
    <property type="match status" value="1"/>
</dbReference>
<feature type="compositionally biased region" description="Basic and acidic residues" evidence="9">
    <location>
        <begin position="556"/>
        <end position="566"/>
    </location>
</feature>
<evidence type="ECO:0000313" key="12">
    <source>
        <dbReference type="EMBL" id="RPA83678.1"/>
    </source>
</evidence>
<evidence type="ECO:0000256" key="9">
    <source>
        <dbReference type="SAM" id="MobiDB-lite"/>
    </source>
</evidence>
<keyword evidence="3" id="KW-0963">Cytoplasm</keyword>
<dbReference type="SMART" id="SM00326">
    <property type="entry name" value="SH3"/>
    <property type="match status" value="1"/>
</dbReference>
<evidence type="ECO:0000256" key="5">
    <source>
        <dbReference type="ARBA" id="ARBA00023212"/>
    </source>
</evidence>
<feature type="compositionally biased region" description="Pro residues" evidence="9">
    <location>
        <begin position="620"/>
        <end position="630"/>
    </location>
</feature>
<keyword evidence="13" id="KW-1185">Reference proteome</keyword>
<organism evidence="12 13">
    <name type="scientific">Ascobolus immersus RN42</name>
    <dbReference type="NCBI Taxonomy" id="1160509"/>
    <lineage>
        <taxon>Eukaryota</taxon>
        <taxon>Fungi</taxon>
        <taxon>Dikarya</taxon>
        <taxon>Ascomycota</taxon>
        <taxon>Pezizomycotina</taxon>
        <taxon>Pezizomycetes</taxon>
        <taxon>Pezizales</taxon>
        <taxon>Ascobolaceae</taxon>
        <taxon>Ascobolus</taxon>
    </lineage>
</organism>
<accession>A0A3N4IG71</accession>
<evidence type="ECO:0008006" key="14">
    <source>
        <dbReference type="Google" id="ProtNLM"/>
    </source>
</evidence>
<feature type="compositionally biased region" description="Polar residues" evidence="9">
    <location>
        <begin position="501"/>
        <end position="513"/>
    </location>
</feature>
<protein>
    <recommendedName>
        <fullName evidence="14">SH3 domain-containing protein</fullName>
    </recommendedName>
</protein>
<dbReference type="Pfam" id="PF14604">
    <property type="entry name" value="SH3_9"/>
    <property type="match status" value="1"/>
</dbReference>
<dbReference type="GO" id="GO:0120104">
    <property type="term" value="C:mitotic actomyosin contractile ring, proximal layer"/>
    <property type="evidence" value="ECO:0007669"/>
    <property type="project" value="UniProtKB-ARBA"/>
</dbReference>
<dbReference type="PANTHER" id="PTHR23065">
    <property type="entry name" value="PROLINE-SERINE-THREONINE PHOSPHATASE INTERACTING PROTEIN 1"/>
    <property type="match status" value="1"/>
</dbReference>
<dbReference type="GO" id="GO:0005543">
    <property type="term" value="F:phospholipid binding"/>
    <property type="evidence" value="ECO:0007669"/>
    <property type="project" value="TreeGrafter"/>
</dbReference>
<keyword evidence="7 8" id="KW-0175">Coiled coil</keyword>
<comment type="subcellular location">
    <subcellularLocation>
        <location evidence="1">Cytoplasm</location>
        <location evidence="1">Cytoskeleton</location>
    </subcellularLocation>
</comment>
<dbReference type="FunFam" id="2.30.30.40:FF:000164">
    <property type="entry name" value="Cell division control protein"/>
    <property type="match status" value="1"/>
</dbReference>
<feature type="domain" description="F-BAR" evidence="11">
    <location>
        <begin position="10"/>
        <end position="260"/>
    </location>
</feature>
<feature type="compositionally biased region" description="Low complexity" evidence="9">
    <location>
        <begin position="392"/>
        <end position="426"/>
    </location>
</feature>
<dbReference type="PRINTS" id="PR00452">
    <property type="entry name" value="SH3DOMAIN"/>
</dbReference>
<feature type="compositionally biased region" description="Low complexity" evidence="9">
    <location>
        <begin position="750"/>
        <end position="768"/>
    </location>
</feature>
<proteinExistence type="predicted"/>
<evidence type="ECO:0000256" key="1">
    <source>
        <dbReference type="ARBA" id="ARBA00004245"/>
    </source>
</evidence>
<feature type="compositionally biased region" description="Low complexity" evidence="9">
    <location>
        <begin position="316"/>
        <end position="325"/>
    </location>
</feature>
<dbReference type="Gene3D" id="2.30.30.40">
    <property type="entry name" value="SH3 Domains"/>
    <property type="match status" value="1"/>
</dbReference>